<dbReference type="Proteomes" id="UP001055460">
    <property type="component" value="Plasmid pB"/>
</dbReference>
<dbReference type="InterPro" id="IPR001789">
    <property type="entry name" value="Sig_transdc_resp-reg_receiver"/>
</dbReference>
<keyword evidence="4" id="KW-0614">Plasmid</keyword>
<keyword evidence="1 2" id="KW-0597">Phosphoprotein</keyword>
<dbReference type="Pfam" id="PF00072">
    <property type="entry name" value="Response_reg"/>
    <property type="match status" value="1"/>
</dbReference>
<organism evidence="4 5">
    <name type="scientific">Ensifer adhaerens</name>
    <name type="common">Sinorhizobium morelense</name>
    <dbReference type="NCBI Taxonomy" id="106592"/>
    <lineage>
        <taxon>Bacteria</taxon>
        <taxon>Pseudomonadati</taxon>
        <taxon>Pseudomonadota</taxon>
        <taxon>Alphaproteobacteria</taxon>
        <taxon>Hyphomicrobiales</taxon>
        <taxon>Rhizobiaceae</taxon>
        <taxon>Sinorhizobium/Ensifer group</taxon>
        <taxon>Ensifer</taxon>
    </lineage>
</organism>
<protein>
    <submittedName>
        <fullName evidence="4">Response regulator</fullName>
    </submittedName>
</protein>
<feature type="domain" description="Response regulatory" evidence="3">
    <location>
        <begin position="1"/>
        <end position="111"/>
    </location>
</feature>
<reference evidence="4" key="1">
    <citation type="submission" date="2022-06" db="EMBL/GenBank/DDBJ databases">
        <title>Physiological and biochemical characterization and genomic elucidation of a strain of the genus Ensifer adhaerens M8 that combines arsenic oxidation and chromium reduction.</title>
        <authorList>
            <person name="Li X."/>
            <person name="Yu c."/>
        </authorList>
    </citation>
    <scope>NUCLEOTIDE SEQUENCE</scope>
    <source>
        <strain evidence="4">M8</strain>
        <plasmid evidence="4">pB</plasmid>
    </source>
</reference>
<accession>A0A9Q9DCY7</accession>
<evidence type="ECO:0000313" key="4">
    <source>
        <dbReference type="EMBL" id="USJ26994.1"/>
    </source>
</evidence>
<dbReference type="RefSeq" id="WP_162727423.1">
    <property type="nucleotide sequence ID" value="NZ_CP098809.1"/>
</dbReference>
<evidence type="ECO:0000313" key="5">
    <source>
        <dbReference type="Proteomes" id="UP001055460"/>
    </source>
</evidence>
<sequence length="122" mass="12783">MLVVEDEMLVAMSIEDTLLAIGMQIVGLAPTVDRALQLLNDATKIDVVVLDMNLQGHSGLPVADACYQQSIPFLVLSGYGTSALLGTSHTAPVLSKPFSNSVLVEALDAVLEQKNGEASSSV</sequence>
<dbReference type="PANTHER" id="PTHR44591:SF24">
    <property type="entry name" value="PROTEIN-GLUTAMATE METHYLESTERASE_PROTEIN-GLUTAMINE GLUTAMINASE 1"/>
    <property type="match status" value="1"/>
</dbReference>
<gene>
    <name evidence="4" type="ORF">NE863_31345</name>
</gene>
<dbReference type="AlphaFoldDB" id="A0A9Q9DCY7"/>
<evidence type="ECO:0000256" key="2">
    <source>
        <dbReference type="PROSITE-ProRule" id="PRU00169"/>
    </source>
</evidence>
<dbReference type="PROSITE" id="PS50110">
    <property type="entry name" value="RESPONSE_REGULATORY"/>
    <property type="match status" value="1"/>
</dbReference>
<dbReference type="Gene3D" id="3.40.50.2300">
    <property type="match status" value="1"/>
</dbReference>
<dbReference type="EMBL" id="CP098809">
    <property type="protein sequence ID" value="USJ26994.1"/>
    <property type="molecule type" value="Genomic_DNA"/>
</dbReference>
<evidence type="ECO:0000256" key="1">
    <source>
        <dbReference type="ARBA" id="ARBA00022553"/>
    </source>
</evidence>
<dbReference type="SUPFAM" id="SSF52172">
    <property type="entry name" value="CheY-like"/>
    <property type="match status" value="1"/>
</dbReference>
<evidence type="ECO:0000259" key="3">
    <source>
        <dbReference type="PROSITE" id="PS50110"/>
    </source>
</evidence>
<name>A0A9Q9DCY7_ENSAD</name>
<dbReference type="PANTHER" id="PTHR44591">
    <property type="entry name" value="STRESS RESPONSE REGULATOR PROTEIN 1"/>
    <property type="match status" value="1"/>
</dbReference>
<geneLocation type="plasmid" evidence="4 5">
    <name>pB</name>
</geneLocation>
<dbReference type="GO" id="GO:0000160">
    <property type="term" value="P:phosphorelay signal transduction system"/>
    <property type="evidence" value="ECO:0007669"/>
    <property type="project" value="InterPro"/>
</dbReference>
<dbReference type="InterPro" id="IPR011006">
    <property type="entry name" value="CheY-like_superfamily"/>
</dbReference>
<dbReference type="InterPro" id="IPR050595">
    <property type="entry name" value="Bact_response_regulator"/>
</dbReference>
<feature type="modified residue" description="4-aspartylphosphate" evidence="2">
    <location>
        <position position="51"/>
    </location>
</feature>
<proteinExistence type="predicted"/>
<dbReference type="SMART" id="SM00448">
    <property type="entry name" value="REC"/>
    <property type="match status" value="1"/>
</dbReference>